<evidence type="ECO:0000313" key="2">
    <source>
        <dbReference type="EMBL" id="PPA71067.1"/>
    </source>
</evidence>
<protein>
    <submittedName>
        <fullName evidence="2">Uncharacterized protein</fullName>
    </submittedName>
</protein>
<gene>
    <name evidence="2" type="ORF">C4B60_09840</name>
</gene>
<comment type="caution">
    <text evidence="2">The sequence shown here is derived from an EMBL/GenBank/DDBJ whole genome shotgun (WGS) entry which is preliminary data.</text>
</comment>
<dbReference type="AlphaFoldDB" id="A0A2S5GDF3"/>
<dbReference type="Proteomes" id="UP000239047">
    <property type="component" value="Unassembled WGS sequence"/>
</dbReference>
<proteinExistence type="predicted"/>
<evidence type="ECO:0000256" key="1">
    <source>
        <dbReference type="SAM" id="Phobius"/>
    </source>
</evidence>
<dbReference type="RefSeq" id="WP_104057816.1">
    <property type="nucleotide sequence ID" value="NZ_PREZ01000003.1"/>
</dbReference>
<reference evidence="2 3" key="1">
    <citation type="submission" date="2018-02" db="EMBL/GenBank/DDBJ databases">
        <title>Jeotgalibacillus proteolyticum sp. nov. a protease producing bacterium isolated from ocean sediments of Laizhou Bay.</title>
        <authorList>
            <person name="Li Y."/>
        </authorList>
    </citation>
    <scope>NUCLEOTIDE SEQUENCE [LARGE SCALE GENOMIC DNA]</scope>
    <source>
        <strain evidence="2 3">22-7</strain>
    </source>
</reference>
<organism evidence="2 3">
    <name type="scientific">Jeotgalibacillus proteolyticus</name>
    <dbReference type="NCBI Taxonomy" id="2082395"/>
    <lineage>
        <taxon>Bacteria</taxon>
        <taxon>Bacillati</taxon>
        <taxon>Bacillota</taxon>
        <taxon>Bacilli</taxon>
        <taxon>Bacillales</taxon>
        <taxon>Caryophanaceae</taxon>
        <taxon>Jeotgalibacillus</taxon>
    </lineage>
</organism>
<keyword evidence="3" id="KW-1185">Reference proteome</keyword>
<feature type="transmembrane region" description="Helical" evidence="1">
    <location>
        <begin position="12"/>
        <end position="32"/>
    </location>
</feature>
<feature type="transmembrane region" description="Helical" evidence="1">
    <location>
        <begin position="44"/>
        <end position="63"/>
    </location>
</feature>
<name>A0A2S5GDF3_9BACL</name>
<keyword evidence="1" id="KW-0812">Transmembrane</keyword>
<sequence length="70" mass="7692">MPRLTSERAAGPIILVILAGSVFSIALAILTFSDKLEKKLIPGMALFLTVVNWCVILFFYGLAQTLLRLL</sequence>
<dbReference type="EMBL" id="PREZ01000003">
    <property type="protein sequence ID" value="PPA71067.1"/>
    <property type="molecule type" value="Genomic_DNA"/>
</dbReference>
<keyword evidence="1" id="KW-0472">Membrane</keyword>
<keyword evidence="1" id="KW-1133">Transmembrane helix</keyword>
<accession>A0A2S5GDF3</accession>
<evidence type="ECO:0000313" key="3">
    <source>
        <dbReference type="Proteomes" id="UP000239047"/>
    </source>
</evidence>